<feature type="chain" id="PRO_5039471740" evidence="2">
    <location>
        <begin position="25"/>
        <end position="177"/>
    </location>
</feature>
<evidence type="ECO:0000313" key="6">
    <source>
        <dbReference type="Proteomes" id="UP000215828"/>
    </source>
</evidence>
<accession>A0A256LHP3</accession>
<organism evidence="5 6">
    <name type="scientific">Lactobacillus taiwanensis</name>
    <dbReference type="NCBI Taxonomy" id="508451"/>
    <lineage>
        <taxon>Bacteria</taxon>
        <taxon>Bacillati</taxon>
        <taxon>Bacillota</taxon>
        <taxon>Bacilli</taxon>
        <taxon>Lactobacillales</taxon>
        <taxon>Lactobacillaceae</taxon>
        <taxon>Lactobacillus</taxon>
    </lineage>
</organism>
<evidence type="ECO:0000256" key="2">
    <source>
        <dbReference type="SAM" id="SignalP"/>
    </source>
</evidence>
<dbReference type="EMBL" id="NGNX01000011">
    <property type="protein sequence ID" value="OYR92087.1"/>
    <property type="molecule type" value="Genomic_DNA"/>
</dbReference>
<dbReference type="Pfam" id="PF15983">
    <property type="entry name" value="DUF4767"/>
    <property type="match status" value="1"/>
</dbReference>
<keyword evidence="2" id="KW-0732">Signal</keyword>
<sequence length="177" mass="19906">MKKILLISAVVLSLVGASGCSTNSASTSDNSTKSSKTVQKKHWDKKKDQKLAQEMKDYGKKNNQIYTKYDGKTKLTNSASRIYPDAFKKDTFKLNGKKISIGWSPQGEHHYDYDVLAIYNHDLTKDGQHKTFLFCWHKQKPIVLVDEAGKGNVVDLHVSNDKSLNGSFSNIMYGENI</sequence>
<reference evidence="6 7" key="3">
    <citation type="submission" date="2017-09" db="EMBL/GenBank/DDBJ databases">
        <title>Tripartite evolution among Lactobacillus johnsonii, Lactobacillus taiwanensis, Lactobacillus reuteri and their rodent host.</title>
        <authorList>
            <person name="Wang T."/>
            <person name="Knowles S."/>
            <person name="Cheng C."/>
        </authorList>
    </citation>
    <scope>NUCLEOTIDE SEQUENCE [LARGE SCALE GENOMIC DNA]</scope>
    <source>
        <strain evidence="5 6">609q</strain>
        <strain evidence="4 7">609u</strain>
    </source>
</reference>
<feature type="compositionally biased region" description="Low complexity" evidence="1">
    <location>
        <begin position="19"/>
        <end position="37"/>
    </location>
</feature>
<evidence type="ECO:0000313" key="5">
    <source>
        <dbReference type="EMBL" id="OYR92087.1"/>
    </source>
</evidence>
<dbReference type="Proteomes" id="UP000215828">
    <property type="component" value="Unassembled WGS sequence"/>
</dbReference>
<dbReference type="EMBL" id="NGNV01000010">
    <property type="protein sequence ID" value="OYR88565.1"/>
    <property type="molecule type" value="Genomic_DNA"/>
</dbReference>
<dbReference type="AlphaFoldDB" id="A0A256LHP3"/>
<feature type="region of interest" description="Disordered" evidence="1">
    <location>
        <begin position="19"/>
        <end position="50"/>
    </location>
</feature>
<keyword evidence="7" id="KW-1185">Reference proteome</keyword>
<dbReference type="RefSeq" id="WP_094496462.1">
    <property type="nucleotide sequence ID" value="NZ_NGNV01000010.1"/>
</dbReference>
<evidence type="ECO:0000256" key="1">
    <source>
        <dbReference type="SAM" id="MobiDB-lite"/>
    </source>
</evidence>
<evidence type="ECO:0000259" key="3">
    <source>
        <dbReference type="Pfam" id="PF15983"/>
    </source>
</evidence>
<evidence type="ECO:0000313" key="7">
    <source>
        <dbReference type="Proteomes" id="UP000216316"/>
    </source>
</evidence>
<comment type="caution">
    <text evidence="5">The sequence shown here is derived from an EMBL/GenBank/DDBJ whole genome shotgun (WGS) entry which is preliminary data.</text>
</comment>
<dbReference type="Proteomes" id="UP000216316">
    <property type="component" value="Unassembled WGS sequence"/>
</dbReference>
<proteinExistence type="predicted"/>
<feature type="domain" description="DUF4767" evidence="3">
    <location>
        <begin position="41"/>
        <end position="172"/>
    </location>
</feature>
<reference evidence="5 6" key="1">
    <citation type="submission" date="2017-04" db="EMBL/GenBank/DDBJ databases">
        <authorList>
            <person name="Afonso C.L."/>
            <person name="Miller P.J."/>
            <person name="Scott M.A."/>
            <person name="Spackman E."/>
            <person name="Goraichik I."/>
            <person name="Dimitrov K.M."/>
            <person name="Suarez D.L."/>
            <person name="Swayne D.E."/>
        </authorList>
    </citation>
    <scope>NUCLEOTIDE SEQUENCE [LARGE SCALE GENOMIC DNA]</scope>
    <source>
        <strain evidence="5 6">609q</strain>
    </source>
</reference>
<dbReference type="InterPro" id="IPR031927">
    <property type="entry name" value="DUF4767"/>
</dbReference>
<name>A0A256LHP3_9LACO</name>
<reference evidence="4 7" key="2">
    <citation type="submission" date="2017-05" db="EMBL/GenBank/DDBJ databases">
        <authorList>
            <person name="Lin X.B."/>
            <person name="Stothard P."/>
            <person name="Tasseva G."/>
            <person name="Walter J."/>
        </authorList>
    </citation>
    <scope>NUCLEOTIDE SEQUENCE [LARGE SCALE GENOMIC DNA]</scope>
    <source>
        <strain evidence="4 7">609u</strain>
    </source>
</reference>
<feature type="signal peptide" evidence="2">
    <location>
        <begin position="1"/>
        <end position="24"/>
    </location>
</feature>
<protein>
    <submittedName>
        <fullName evidence="5">DUF4767 domain-containing protein</fullName>
    </submittedName>
</protein>
<gene>
    <name evidence="4" type="ORF">CBF53_02805</name>
    <name evidence="5" type="ORF">CBF70_03450</name>
</gene>
<evidence type="ECO:0000313" key="4">
    <source>
        <dbReference type="EMBL" id="OYR88565.1"/>
    </source>
</evidence>
<dbReference type="PROSITE" id="PS51257">
    <property type="entry name" value="PROKAR_LIPOPROTEIN"/>
    <property type="match status" value="1"/>
</dbReference>